<keyword evidence="1" id="KW-0812">Transmembrane</keyword>
<keyword evidence="3" id="KW-1185">Reference proteome</keyword>
<sequence length="215" mass="23969">MRRDSLPRNLKVDVIDVGEHVNGLRIDVKSSWRPLMVVWLITAAVFLVIRGVLFFTNLSGDGDSVRSGINVGGLLIVLAALGMIVFLGFYGFGRGRRYFFAISEYGVSQALGHTVKTVSWSEVGQVWPVLVNNTHVVRIVPVAGTKVHVDTGRSLIDRLQRGLMERSIDLSPSALSIDPPLLLHLVRFYWQHPEAREELKSDAVIDRMRRGELLG</sequence>
<protein>
    <submittedName>
        <fullName evidence="2">Uncharacterized protein</fullName>
    </submittedName>
</protein>
<organism evidence="2 3">
    <name type="scientific">Nocardia terpenica</name>
    <dbReference type="NCBI Taxonomy" id="455432"/>
    <lineage>
        <taxon>Bacteria</taxon>
        <taxon>Bacillati</taxon>
        <taxon>Actinomycetota</taxon>
        <taxon>Actinomycetes</taxon>
        <taxon>Mycobacteriales</taxon>
        <taxon>Nocardiaceae</taxon>
        <taxon>Nocardia</taxon>
    </lineage>
</organism>
<dbReference type="AlphaFoldDB" id="A0A164JXE1"/>
<proteinExistence type="predicted"/>
<reference evidence="2 3" key="1">
    <citation type="submission" date="2016-04" db="EMBL/GenBank/DDBJ databases">
        <authorList>
            <person name="Evans L.H."/>
            <person name="Alamgir A."/>
            <person name="Owens N."/>
            <person name="Weber N.D."/>
            <person name="Virtaneva K."/>
            <person name="Barbian K."/>
            <person name="Babar A."/>
            <person name="Rosenke K."/>
        </authorList>
    </citation>
    <scope>NUCLEOTIDE SEQUENCE [LARGE SCALE GENOMIC DNA]</scope>
    <source>
        <strain evidence="2 3">IFM 0406</strain>
    </source>
</reference>
<evidence type="ECO:0000313" key="2">
    <source>
        <dbReference type="EMBL" id="KZM70816.1"/>
    </source>
</evidence>
<dbReference type="Proteomes" id="UP000076512">
    <property type="component" value="Unassembled WGS sequence"/>
</dbReference>
<keyword evidence="1" id="KW-0472">Membrane</keyword>
<comment type="caution">
    <text evidence="2">The sequence shown here is derived from an EMBL/GenBank/DDBJ whole genome shotgun (WGS) entry which is preliminary data.</text>
</comment>
<name>A0A164JXE1_9NOCA</name>
<dbReference type="EMBL" id="LWGR01000013">
    <property type="protein sequence ID" value="KZM70816.1"/>
    <property type="molecule type" value="Genomic_DNA"/>
</dbReference>
<keyword evidence="1" id="KW-1133">Transmembrane helix</keyword>
<dbReference type="STRING" id="455432.AWN90_40405"/>
<accession>A0A164JXE1</accession>
<feature type="transmembrane region" description="Helical" evidence="1">
    <location>
        <begin position="35"/>
        <end position="56"/>
    </location>
</feature>
<evidence type="ECO:0000256" key="1">
    <source>
        <dbReference type="SAM" id="Phobius"/>
    </source>
</evidence>
<evidence type="ECO:0000313" key="3">
    <source>
        <dbReference type="Proteomes" id="UP000076512"/>
    </source>
</evidence>
<feature type="transmembrane region" description="Helical" evidence="1">
    <location>
        <begin position="68"/>
        <end position="92"/>
    </location>
</feature>
<gene>
    <name evidence="2" type="ORF">AWN90_40405</name>
</gene>